<evidence type="ECO:0000256" key="1">
    <source>
        <dbReference type="ARBA" id="ARBA00010923"/>
    </source>
</evidence>
<dbReference type="OrthoDB" id="9816225at2"/>
<keyword evidence="6" id="KW-1185">Reference proteome</keyword>
<dbReference type="InterPro" id="IPR000055">
    <property type="entry name" value="Restrct_endonuc_typeI_TRD"/>
</dbReference>
<dbReference type="AlphaFoldDB" id="A0A399ERS1"/>
<dbReference type="PANTHER" id="PTHR30408:SF13">
    <property type="entry name" value="TYPE I RESTRICTION ENZYME HINDI SPECIFICITY SUBUNIT"/>
    <property type="match status" value="1"/>
</dbReference>
<keyword evidence="3" id="KW-0238">DNA-binding</keyword>
<protein>
    <submittedName>
        <fullName evidence="5">Type-1 restriction enzyme EcoKI specificity protein</fullName>
    </submittedName>
</protein>
<evidence type="ECO:0000256" key="3">
    <source>
        <dbReference type="ARBA" id="ARBA00023125"/>
    </source>
</evidence>
<evidence type="ECO:0000256" key="2">
    <source>
        <dbReference type="ARBA" id="ARBA00022747"/>
    </source>
</evidence>
<feature type="domain" description="Type I restriction modification DNA specificity" evidence="4">
    <location>
        <begin position="4"/>
        <end position="152"/>
    </location>
</feature>
<dbReference type="GO" id="GO:0009307">
    <property type="term" value="P:DNA restriction-modification system"/>
    <property type="evidence" value="ECO:0007669"/>
    <property type="project" value="UniProtKB-KW"/>
</dbReference>
<proteinExistence type="inferred from homology"/>
<dbReference type="InterPro" id="IPR044946">
    <property type="entry name" value="Restrct_endonuc_typeI_TRD_sf"/>
</dbReference>
<accession>A0A399ERS1</accession>
<dbReference type="Pfam" id="PF01420">
    <property type="entry name" value="Methylase_S"/>
    <property type="match status" value="1"/>
</dbReference>
<keyword evidence="2" id="KW-0680">Restriction system</keyword>
<evidence type="ECO:0000313" key="6">
    <source>
        <dbReference type="Proteomes" id="UP000265715"/>
    </source>
</evidence>
<dbReference type="RefSeq" id="WP_119314872.1">
    <property type="nucleotide sequence ID" value="NZ_QXDL01000061.1"/>
</dbReference>
<dbReference type="GO" id="GO:0003677">
    <property type="term" value="F:DNA binding"/>
    <property type="evidence" value="ECO:0007669"/>
    <property type="project" value="UniProtKB-KW"/>
</dbReference>
<dbReference type="SUPFAM" id="SSF116734">
    <property type="entry name" value="DNA methylase specificity domain"/>
    <property type="match status" value="2"/>
</dbReference>
<evidence type="ECO:0000313" key="5">
    <source>
        <dbReference type="EMBL" id="RIH85262.1"/>
    </source>
</evidence>
<organism evidence="5 6">
    <name type="scientific">Calidithermus terrae</name>
    <dbReference type="NCBI Taxonomy" id="1408545"/>
    <lineage>
        <taxon>Bacteria</taxon>
        <taxon>Thermotogati</taxon>
        <taxon>Deinococcota</taxon>
        <taxon>Deinococci</taxon>
        <taxon>Thermales</taxon>
        <taxon>Thermaceae</taxon>
        <taxon>Calidithermus</taxon>
    </lineage>
</organism>
<comment type="caution">
    <text evidence="5">The sequence shown here is derived from an EMBL/GenBank/DDBJ whole genome shotgun (WGS) entry which is preliminary data.</text>
</comment>
<name>A0A399ERS1_9DEIN</name>
<reference evidence="5 6" key="1">
    <citation type="submission" date="2018-08" db="EMBL/GenBank/DDBJ databases">
        <title>Meiothermus terrae DSM 26712 genome sequencing project.</title>
        <authorList>
            <person name="Da Costa M.S."/>
            <person name="Albuquerque L."/>
            <person name="Raposo P."/>
            <person name="Froufe H.J.C."/>
            <person name="Barroso C.S."/>
            <person name="Egas C."/>
        </authorList>
    </citation>
    <scope>NUCLEOTIDE SEQUENCE [LARGE SCALE GENOMIC DNA]</scope>
    <source>
        <strain evidence="5 6">DSM 26712</strain>
    </source>
</reference>
<evidence type="ECO:0000259" key="4">
    <source>
        <dbReference type="Pfam" id="PF01420"/>
    </source>
</evidence>
<dbReference type="Proteomes" id="UP000265715">
    <property type="component" value="Unassembled WGS sequence"/>
</dbReference>
<dbReference type="CDD" id="cd17267">
    <property type="entry name" value="RMtype1_S_EcoAO83I-TRD1-CR1_like"/>
    <property type="match status" value="1"/>
</dbReference>
<dbReference type="InterPro" id="IPR052021">
    <property type="entry name" value="Type-I_RS_S_subunit"/>
</dbReference>
<dbReference type="EMBL" id="QXDL01000061">
    <property type="protein sequence ID" value="RIH85262.1"/>
    <property type="molecule type" value="Genomic_DNA"/>
</dbReference>
<sequence length="416" mass="46177">MAGEWRKLPLGKVATLQRGFDLPVQDRQPGSVPIISSSGPTGTHAEAKVMGPGVVTGRYGTIGEVFYIEEDFWPLNTTLWVKDFHGNLPRYIYYLLKTIDFTQFNDKSSVPGVNRNHLHTLTVHVPPLETQKAIAHILDDKIELNRRMNRTLEEMSRALFKSWFMDFDPVRAKMEGRQPEGMDAETAALFPDGLEDSELGEIPRGWQITSVGEVARVIKGRSYKSDELSDSDTALVTLKSFQRGGGYRTDGLKPFTGIYKPEQEVVPGELVIAFTDVTQAAEVIGKPAIVLAEPRFQRLVASLDVGIIRPMDEQVSTSFLYALFSAEDYQSHIYGYTSGTTVLHLSKDGILSYRFALPPLRVMKRYAEISSATLAKIAQNELESRTLAALRDILLPKLLSGDLSINAASVIVEGVK</sequence>
<dbReference type="PANTHER" id="PTHR30408">
    <property type="entry name" value="TYPE-1 RESTRICTION ENZYME ECOKI SPECIFICITY PROTEIN"/>
    <property type="match status" value="1"/>
</dbReference>
<comment type="similarity">
    <text evidence="1">Belongs to the type-I restriction system S methylase family.</text>
</comment>
<dbReference type="Gene3D" id="3.90.220.20">
    <property type="entry name" value="DNA methylase specificity domains"/>
    <property type="match status" value="2"/>
</dbReference>
<gene>
    <name evidence="5" type="primary">hsdS_2</name>
    <name evidence="5" type="ORF">Mterra_01751</name>
</gene>